<dbReference type="Proteomes" id="UP000589036">
    <property type="component" value="Unassembled WGS sequence"/>
</dbReference>
<keyword evidence="2" id="KW-1185">Reference proteome</keyword>
<evidence type="ECO:0008006" key="3">
    <source>
        <dbReference type="Google" id="ProtNLM"/>
    </source>
</evidence>
<evidence type="ECO:0000313" key="1">
    <source>
        <dbReference type="EMBL" id="NYE46007.1"/>
    </source>
</evidence>
<accession>A0A852TRT5</accession>
<reference evidence="1 2" key="1">
    <citation type="submission" date="2020-07" db="EMBL/GenBank/DDBJ databases">
        <title>Sequencing the genomes of 1000 actinobacteria strains.</title>
        <authorList>
            <person name="Klenk H.-P."/>
        </authorList>
    </citation>
    <scope>NUCLEOTIDE SEQUENCE [LARGE SCALE GENOMIC DNA]</scope>
    <source>
        <strain evidence="1 2">CXB654</strain>
    </source>
</reference>
<dbReference type="EMBL" id="JACCCC010000001">
    <property type="protein sequence ID" value="NYE46007.1"/>
    <property type="molecule type" value="Genomic_DNA"/>
</dbReference>
<organism evidence="1 2">
    <name type="scientific">Spinactinospora alkalitolerans</name>
    <dbReference type="NCBI Taxonomy" id="687207"/>
    <lineage>
        <taxon>Bacteria</taxon>
        <taxon>Bacillati</taxon>
        <taxon>Actinomycetota</taxon>
        <taxon>Actinomycetes</taxon>
        <taxon>Streptosporangiales</taxon>
        <taxon>Nocardiopsidaceae</taxon>
        <taxon>Spinactinospora</taxon>
    </lineage>
</organism>
<sequence length="307" mass="34103">MDPIQRAHDIASGQYGVLSSAQVRRCGLGRREVRGLLRRDTWRCVHQGVYRVRDHEFPGLRHRLLSAVMAAQLALGAAAFASAETAARLWDMQGLPLWDGAVHMTIPAAGTQRKVAGISLHTWATERSETTTRGGLRLTVPGRTLRDVLLRVDRTAAVCLLDSALNRGLLDTAELSRLAAANAGRPGCARSLPWWRLADGRAQSPLETRIRLICADGGIPPDDLQHPFYDAQGRLIGVGDLWWQGRRLLVEADGRGPHELPEALLYDRRRQNALELACPDLRIIRFTWADLRFPSYILTTVRGVPVR</sequence>
<gene>
    <name evidence="1" type="ORF">HDA32_001127</name>
</gene>
<proteinExistence type="predicted"/>
<dbReference type="AlphaFoldDB" id="A0A852TRT5"/>
<comment type="caution">
    <text evidence="1">The sequence shown here is derived from an EMBL/GenBank/DDBJ whole genome shotgun (WGS) entry which is preliminary data.</text>
</comment>
<protein>
    <recommendedName>
        <fullName evidence="3">Type IV toxin-antitoxin system AbiEi family antitoxin domain-containing protein</fullName>
    </recommendedName>
</protein>
<evidence type="ECO:0000313" key="2">
    <source>
        <dbReference type="Proteomes" id="UP000589036"/>
    </source>
</evidence>
<name>A0A852TRT5_9ACTN</name>
<dbReference type="RefSeq" id="WP_179642173.1">
    <property type="nucleotide sequence ID" value="NZ_BAAAYY010000024.1"/>
</dbReference>